<comment type="caution">
    <text evidence="2">The sequence shown here is derived from an EMBL/GenBank/DDBJ whole genome shotgun (WGS) entry which is preliminary data.</text>
</comment>
<sequence>MLLLLKVRTDADYGKDLTFVAFINEAGVPEFAIQLTRDATNMSARLIRDTATDGLKKENTPYSTSPNPSHTGTTVFGDAAPSSCSTLPLSIPSEELIDPAMFLEETERDDKLVDCSVSNNTLEETPGVSHERNGMRPS</sequence>
<evidence type="ECO:0000313" key="2">
    <source>
        <dbReference type="EMBL" id="KAK3942514.1"/>
    </source>
</evidence>
<evidence type="ECO:0000256" key="1">
    <source>
        <dbReference type="SAM" id="MobiDB-lite"/>
    </source>
</evidence>
<proteinExistence type="predicted"/>
<name>A0AAN6S6R2_9PEZI</name>
<keyword evidence="3" id="KW-1185">Reference proteome</keyword>
<accession>A0AAN6S6R2</accession>
<feature type="compositionally biased region" description="Polar residues" evidence="1">
    <location>
        <begin position="60"/>
        <end position="74"/>
    </location>
</feature>
<gene>
    <name evidence="2" type="ORF">QBC46DRAFT_447712</name>
</gene>
<protein>
    <submittedName>
        <fullName evidence="2">Uncharacterized protein</fullName>
    </submittedName>
</protein>
<organism evidence="2 3">
    <name type="scientific">Diplogelasinospora grovesii</name>
    <dbReference type="NCBI Taxonomy" id="303347"/>
    <lineage>
        <taxon>Eukaryota</taxon>
        <taxon>Fungi</taxon>
        <taxon>Dikarya</taxon>
        <taxon>Ascomycota</taxon>
        <taxon>Pezizomycotina</taxon>
        <taxon>Sordariomycetes</taxon>
        <taxon>Sordariomycetidae</taxon>
        <taxon>Sordariales</taxon>
        <taxon>Diplogelasinosporaceae</taxon>
        <taxon>Diplogelasinospora</taxon>
    </lineage>
</organism>
<dbReference type="AlphaFoldDB" id="A0AAN6S6R2"/>
<feature type="region of interest" description="Disordered" evidence="1">
    <location>
        <begin position="117"/>
        <end position="138"/>
    </location>
</feature>
<dbReference type="EMBL" id="MU853773">
    <property type="protein sequence ID" value="KAK3942514.1"/>
    <property type="molecule type" value="Genomic_DNA"/>
</dbReference>
<feature type="compositionally biased region" description="Basic and acidic residues" evidence="1">
    <location>
        <begin position="129"/>
        <end position="138"/>
    </location>
</feature>
<reference evidence="3" key="1">
    <citation type="journal article" date="2023" name="Mol. Phylogenet. Evol.">
        <title>Genome-scale phylogeny and comparative genomics of the fungal order Sordariales.</title>
        <authorList>
            <person name="Hensen N."/>
            <person name="Bonometti L."/>
            <person name="Westerberg I."/>
            <person name="Brannstrom I.O."/>
            <person name="Guillou S."/>
            <person name="Cros-Aarteil S."/>
            <person name="Calhoun S."/>
            <person name="Haridas S."/>
            <person name="Kuo A."/>
            <person name="Mondo S."/>
            <person name="Pangilinan J."/>
            <person name="Riley R."/>
            <person name="LaButti K."/>
            <person name="Andreopoulos B."/>
            <person name="Lipzen A."/>
            <person name="Chen C."/>
            <person name="Yan M."/>
            <person name="Daum C."/>
            <person name="Ng V."/>
            <person name="Clum A."/>
            <person name="Steindorff A."/>
            <person name="Ohm R.A."/>
            <person name="Martin F."/>
            <person name="Silar P."/>
            <person name="Natvig D.O."/>
            <person name="Lalanne C."/>
            <person name="Gautier V."/>
            <person name="Ament-Velasquez S.L."/>
            <person name="Kruys A."/>
            <person name="Hutchinson M.I."/>
            <person name="Powell A.J."/>
            <person name="Barry K."/>
            <person name="Miller A.N."/>
            <person name="Grigoriev I.V."/>
            <person name="Debuchy R."/>
            <person name="Gladieux P."/>
            <person name="Hiltunen Thoren M."/>
            <person name="Johannesson H."/>
        </authorList>
    </citation>
    <scope>NUCLEOTIDE SEQUENCE [LARGE SCALE GENOMIC DNA]</scope>
    <source>
        <strain evidence="3">CBS 340.73</strain>
    </source>
</reference>
<evidence type="ECO:0000313" key="3">
    <source>
        <dbReference type="Proteomes" id="UP001303473"/>
    </source>
</evidence>
<feature type="region of interest" description="Disordered" evidence="1">
    <location>
        <begin position="51"/>
        <end position="79"/>
    </location>
</feature>
<dbReference type="Proteomes" id="UP001303473">
    <property type="component" value="Unassembled WGS sequence"/>
</dbReference>